<reference evidence="1" key="2">
    <citation type="submission" date="2010-07" db="EMBL/GenBank/DDBJ databases">
        <authorList>
            <consortium name="The Broad Institute Genome Sequencing Platform"/>
            <consortium name="Broad Institute Genome Sequencing Center for Infectious Disease"/>
            <person name="Ma L.-J."/>
            <person name="Dead R."/>
            <person name="Young S."/>
            <person name="Zeng Q."/>
            <person name="Koehrsen M."/>
            <person name="Alvarado L."/>
            <person name="Berlin A."/>
            <person name="Chapman S.B."/>
            <person name="Chen Z."/>
            <person name="Freedman E."/>
            <person name="Gellesch M."/>
            <person name="Goldberg J."/>
            <person name="Griggs A."/>
            <person name="Gujja S."/>
            <person name="Heilman E.R."/>
            <person name="Heiman D."/>
            <person name="Hepburn T."/>
            <person name="Howarth C."/>
            <person name="Jen D."/>
            <person name="Larson L."/>
            <person name="Mehta T."/>
            <person name="Neiman D."/>
            <person name="Pearson M."/>
            <person name="Roberts A."/>
            <person name="Saif S."/>
            <person name="Shea T."/>
            <person name="Shenoy N."/>
            <person name="Sisk P."/>
            <person name="Stolte C."/>
            <person name="Sykes S."/>
            <person name="Walk T."/>
            <person name="White J."/>
            <person name="Yandava C."/>
            <person name="Haas B."/>
            <person name="Nusbaum C."/>
            <person name="Birren B."/>
        </authorList>
    </citation>
    <scope>NUCLEOTIDE SEQUENCE</scope>
    <source>
        <strain evidence="1">R3-111a-1</strain>
    </source>
</reference>
<dbReference type="EnsemblFungi" id="EJT77211">
    <property type="protein sequence ID" value="EJT77211"/>
    <property type="gene ID" value="GGTG_07123"/>
</dbReference>
<accession>J3P0S8</accession>
<keyword evidence="3" id="KW-1185">Reference proteome</keyword>
<reference evidence="3" key="1">
    <citation type="submission" date="2010-07" db="EMBL/GenBank/DDBJ databases">
        <title>The genome sequence of Gaeumannomyces graminis var. tritici strain R3-111a-1.</title>
        <authorList>
            <consortium name="The Broad Institute Genome Sequencing Platform"/>
            <person name="Ma L.-J."/>
            <person name="Dead R."/>
            <person name="Young S."/>
            <person name="Zeng Q."/>
            <person name="Koehrsen M."/>
            <person name="Alvarado L."/>
            <person name="Berlin A."/>
            <person name="Chapman S.B."/>
            <person name="Chen Z."/>
            <person name="Freedman E."/>
            <person name="Gellesch M."/>
            <person name="Goldberg J."/>
            <person name="Griggs A."/>
            <person name="Gujja S."/>
            <person name="Heilman E.R."/>
            <person name="Heiman D."/>
            <person name="Hepburn T."/>
            <person name="Howarth C."/>
            <person name="Jen D."/>
            <person name="Larson L."/>
            <person name="Mehta T."/>
            <person name="Neiman D."/>
            <person name="Pearson M."/>
            <person name="Roberts A."/>
            <person name="Saif S."/>
            <person name="Shea T."/>
            <person name="Shenoy N."/>
            <person name="Sisk P."/>
            <person name="Stolte C."/>
            <person name="Sykes S."/>
            <person name="Walk T."/>
            <person name="White J."/>
            <person name="Yandava C."/>
            <person name="Haas B."/>
            <person name="Nusbaum C."/>
            <person name="Birren B."/>
        </authorList>
    </citation>
    <scope>NUCLEOTIDE SEQUENCE [LARGE SCALE GENOMIC DNA]</scope>
    <source>
        <strain evidence="3">R3-111a-1</strain>
    </source>
</reference>
<dbReference type="Gene3D" id="3.40.50.300">
    <property type="entry name" value="P-loop containing nucleotide triphosphate hydrolases"/>
    <property type="match status" value="1"/>
</dbReference>
<dbReference type="GeneID" id="20347581"/>
<dbReference type="Proteomes" id="UP000006039">
    <property type="component" value="Unassembled WGS sequence"/>
</dbReference>
<organism evidence="1">
    <name type="scientific">Gaeumannomyces tritici (strain R3-111a-1)</name>
    <name type="common">Wheat and barley take-all root rot fungus</name>
    <name type="synonym">Gaeumannomyces graminis var. tritici</name>
    <dbReference type="NCBI Taxonomy" id="644352"/>
    <lineage>
        <taxon>Eukaryota</taxon>
        <taxon>Fungi</taxon>
        <taxon>Dikarya</taxon>
        <taxon>Ascomycota</taxon>
        <taxon>Pezizomycotina</taxon>
        <taxon>Sordariomycetes</taxon>
        <taxon>Sordariomycetidae</taxon>
        <taxon>Magnaporthales</taxon>
        <taxon>Magnaporthaceae</taxon>
        <taxon>Gaeumannomyces</taxon>
    </lineage>
</organism>
<dbReference type="VEuPathDB" id="FungiDB:GGTG_07123"/>
<protein>
    <submittedName>
        <fullName evidence="1 2">Uncharacterized protein</fullName>
    </submittedName>
</protein>
<dbReference type="EMBL" id="GL385397">
    <property type="protein sequence ID" value="EJT77211.1"/>
    <property type="molecule type" value="Genomic_DNA"/>
</dbReference>
<name>J3P0S8_GAET3</name>
<dbReference type="OrthoDB" id="422720at2759"/>
<evidence type="ECO:0000313" key="1">
    <source>
        <dbReference type="EMBL" id="EJT77211.1"/>
    </source>
</evidence>
<reference evidence="1" key="3">
    <citation type="submission" date="2010-09" db="EMBL/GenBank/DDBJ databases">
        <title>Annotation of Gaeumannomyces graminis var. tritici R3-111a-1.</title>
        <authorList>
            <consortium name="The Broad Institute Genome Sequencing Platform"/>
            <person name="Ma L.-J."/>
            <person name="Dead R."/>
            <person name="Young S.K."/>
            <person name="Zeng Q."/>
            <person name="Gargeya S."/>
            <person name="Fitzgerald M."/>
            <person name="Haas B."/>
            <person name="Abouelleil A."/>
            <person name="Alvarado L."/>
            <person name="Arachchi H.M."/>
            <person name="Berlin A."/>
            <person name="Brown A."/>
            <person name="Chapman S.B."/>
            <person name="Chen Z."/>
            <person name="Dunbar C."/>
            <person name="Freedman E."/>
            <person name="Gearin G."/>
            <person name="Gellesch M."/>
            <person name="Goldberg J."/>
            <person name="Griggs A."/>
            <person name="Gujja S."/>
            <person name="Heiman D."/>
            <person name="Howarth C."/>
            <person name="Larson L."/>
            <person name="Lui A."/>
            <person name="MacDonald P.J.P."/>
            <person name="Mehta T."/>
            <person name="Montmayeur A."/>
            <person name="Murphy C."/>
            <person name="Neiman D."/>
            <person name="Pearson M."/>
            <person name="Priest M."/>
            <person name="Roberts A."/>
            <person name="Saif S."/>
            <person name="Shea T."/>
            <person name="Shenoy N."/>
            <person name="Sisk P."/>
            <person name="Stolte C."/>
            <person name="Sykes S."/>
            <person name="Yandava C."/>
            <person name="Wortman J."/>
            <person name="Nusbaum C."/>
            <person name="Birren B."/>
        </authorList>
    </citation>
    <scope>NUCLEOTIDE SEQUENCE</scope>
    <source>
        <strain evidence="1">R3-111a-1</strain>
    </source>
</reference>
<gene>
    <name evidence="2" type="primary">20347581</name>
    <name evidence="1" type="ORF">GGTG_07123</name>
</gene>
<reference evidence="2" key="5">
    <citation type="submission" date="2018-04" db="UniProtKB">
        <authorList>
            <consortium name="EnsemblFungi"/>
        </authorList>
    </citation>
    <scope>IDENTIFICATION</scope>
    <source>
        <strain evidence="2">R3-111a-1</strain>
    </source>
</reference>
<dbReference type="InterPro" id="IPR027417">
    <property type="entry name" value="P-loop_NTPase"/>
</dbReference>
<dbReference type="HOGENOM" id="CLU_1547671_0_0_1"/>
<reference evidence="2" key="4">
    <citation type="journal article" date="2015" name="G3 (Bethesda)">
        <title>Genome sequences of three phytopathogenic species of the Magnaporthaceae family of fungi.</title>
        <authorList>
            <person name="Okagaki L.H."/>
            <person name="Nunes C.C."/>
            <person name="Sailsbery J."/>
            <person name="Clay B."/>
            <person name="Brown D."/>
            <person name="John T."/>
            <person name="Oh Y."/>
            <person name="Young N."/>
            <person name="Fitzgerald M."/>
            <person name="Haas B.J."/>
            <person name="Zeng Q."/>
            <person name="Young S."/>
            <person name="Adiconis X."/>
            <person name="Fan L."/>
            <person name="Levin J.Z."/>
            <person name="Mitchell T.K."/>
            <person name="Okubara P.A."/>
            <person name="Farman M.L."/>
            <person name="Kohn L.M."/>
            <person name="Birren B."/>
            <person name="Ma L.-J."/>
            <person name="Dean R.A."/>
        </authorList>
    </citation>
    <scope>NUCLEOTIDE SEQUENCE</scope>
    <source>
        <strain evidence="2">R3-111a-1</strain>
    </source>
</reference>
<dbReference type="RefSeq" id="XP_009223211.1">
    <property type="nucleotide sequence ID" value="XM_009224947.1"/>
</dbReference>
<dbReference type="STRING" id="644352.J3P0S8"/>
<sequence length="173" mass="19439">MPTMPSSKKIPQQMKVLVEMVARQEKAGGTHESKTFNYYYNLKLFAYDKLLLVHSSTLAELDIGILQAAKLRNQPRVVTRFKADLHIRNCRRSKGHATVRAAREDYLGQVRRDVDVAKRLAEQVKDLGVNFQGHAVSEMGVCQVVPGEAPESEFEDAIHEAELLARPVPSARD</sequence>
<evidence type="ECO:0000313" key="2">
    <source>
        <dbReference type="EnsemblFungi" id="EJT77211"/>
    </source>
</evidence>
<proteinExistence type="predicted"/>
<dbReference type="AlphaFoldDB" id="J3P0S8"/>
<evidence type="ECO:0000313" key="3">
    <source>
        <dbReference type="Proteomes" id="UP000006039"/>
    </source>
</evidence>